<proteinExistence type="predicted"/>
<evidence type="ECO:0000313" key="1">
    <source>
        <dbReference type="EMBL" id="CAD8819699.1"/>
    </source>
</evidence>
<name>A0A6T6LYQ5_9RHOD</name>
<reference evidence="2" key="1">
    <citation type="submission" date="2021-01" db="EMBL/GenBank/DDBJ databases">
        <authorList>
            <person name="Corre E."/>
            <person name="Pelletier E."/>
            <person name="Niang G."/>
            <person name="Scheremetjew M."/>
            <person name="Finn R."/>
            <person name="Kale V."/>
            <person name="Holt S."/>
            <person name="Cochrane G."/>
            <person name="Meng A."/>
            <person name="Brown T."/>
            <person name="Cohen L."/>
        </authorList>
    </citation>
    <scope>NUCLEOTIDE SEQUENCE</scope>
    <source>
        <strain evidence="2">CCMP3278</strain>
    </source>
</reference>
<evidence type="ECO:0000313" key="2">
    <source>
        <dbReference type="EMBL" id="CAD8819705.1"/>
    </source>
</evidence>
<sequence>MNVTVTYLSMDSETRLNTLKNTSKRSVIEWLRIDMEGRNIEEEFQSDNSESSGCSLNSIVTFNNFVTCVTYTAIELPDNTSSQSENVSIPISSNEQQNSTGIFQKSKKLFNPIIPLRFQSNSS</sequence>
<gene>
    <name evidence="1" type="ORF">TOLI1172_LOCUS4088</name>
    <name evidence="2" type="ORF">TOLI1172_LOCUS4094</name>
</gene>
<accession>A0A6T6LYQ5</accession>
<organism evidence="2">
    <name type="scientific">Timspurckia oligopyrenoides</name>
    <dbReference type="NCBI Taxonomy" id="708627"/>
    <lineage>
        <taxon>Eukaryota</taxon>
        <taxon>Rhodophyta</taxon>
        <taxon>Bangiophyceae</taxon>
        <taxon>Porphyridiales</taxon>
        <taxon>Porphyridiaceae</taxon>
        <taxon>Timspurckia</taxon>
    </lineage>
</organism>
<dbReference type="EMBL" id="HBFP01005759">
    <property type="protein sequence ID" value="CAD8819705.1"/>
    <property type="molecule type" value="Transcribed_RNA"/>
</dbReference>
<dbReference type="EMBL" id="HBFP01005748">
    <property type="protein sequence ID" value="CAD8819699.1"/>
    <property type="molecule type" value="Transcribed_RNA"/>
</dbReference>
<dbReference type="AlphaFoldDB" id="A0A6T6LYQ5"/>
<protein>
    <submittedName>
        <fullName evidence="2">Uncharacterized protein</fullName>
    </submittedName>
</protein>